<name>A0A9W7GET1_9STRA</name>
<accession>A0A9W7GET1</accession>
<evidence type="ECO:0000313" key="2">
    <source>
        <dbReference type="Proteomes" id="UP001165065"/>
    </source>
</evidence>
<dbReference type="OrthoDB" id="10361267at2759"/>
<comment type="caution">
    <text evidence="1">The sequence shown here is derived from an EMBL/GenBank/DDBJ whole genome shotgun (WGS) entry which is preliminary data.</text>
</comment>
<keyword evidence="2" id="KW-1185">Reference proteome</keyword>
<reference evidence="2" key="1">
    <citation type="journal article" date="2023" name="Commun. Biol.">
        <title>Genome analysis of Parmales, the sister group of diatoms, reveals the evolutionary specialization of diatoms from phago-mixotrophs to photoautotrophs.</title>
        <authorList>
            <person name="Ban H."/>
            <person name="Sato S."/>
            <person name="Yoshikawa S."/>
            <person name="Yamada K."/>
            <person name="Nakamura Y."/>
            <person name="Ichinomiya M."/>
            <person name="Sato N."/>
            <person name="Blanc-Mathieu R."/>
            <person name="Endo H."/>
            <person name="Kuwata A."/>
            <person name="Ogata H."/>
        </authorList>
    </citation>
    <scope>NUCLEOTIDE SEQUENCE [LARGE SCALE GENOMIC DNA]</scope>
</reference>
<protein>
    <submittedName>
        <fullName evidence="1">Uncharacterized protein</fullName>
    </submittedName>
</protein>
<dbReference type="EMBL" id="BRYA01000165">
    <property type="protein sequence ID" value="GMI42088.1"/>
    <property type="molecule type" value="Genomic_DNA"/>
</dbReference>
<sequence>MDKNMSQSVAVRRSIFGFPLESMMMEYGVPDLVTISPETTSFSSWRNVRRGSLSSECSGDDSKGDELEDLSVVQLDGVDQQENAPLPIKPCLRTEDTAKEVNPRRRTWFDLRPPNVRVVSGDSGWWQPEDFKLFRDRLLKDDCLPDMQMRKRVNSVDATFEYDNE</sequence>
<proteinExistence type="predicted"/>
<gene>
    <name evidence="1" type="ORF">TrCOL_g1762</name>
</gene>
<dbReference type="AlphaFoldDB" id="A0A9W7GET1"/>
<organism evidence="1 2">
    <name type="scientific">Triparma columacea</name>
    <dbReference type="NCBI Taxonomy" id="722753"/>
    <lineage>
        <taxon>Eukaryota</taxon>
        <taxon>Sar</taxon>
        <taxon>Stramenopiles</taxon>
        <taxon>Ochrophyta</taxon>
        <taxon>Bolidophyceae</taxon>
        <taxon>Parmales</taxon>
        <taxon>Triparmaceae</taxon>
        <taxon>Triparma</taxon>
    </lineage>
</organism>
<evidence type="ECO:0000313" key="1">
    <source>
        <dbReference type="EMBL" id="GMI42088.1"/>
    </source>
</evidence>
<dbReference type="Proteomes" id="UP001165065">
    <property type="component" value="Unassembled WGS sequence"/>
</dbReference>